<dbReference type="NCBIfam" id="NF010792">
    <property type="entry name" value="PRK14196.1"/>
    <property type="match status" value="1"/>
</dbReference>
<dbReference type="NCBIfam" id="TIGR00494">
    <property type="entry name" value="crcB"/>
    <property type="match status" value="1"/>
</dbReference>
<comment type="subcellular location">
    <subcellularLocation>
        <location evidence="1 12">Cell membrane</location>
        <topology evidence="1 12">Multi-pass membrane protein</topology>
    </subcellularLocation>
</comment>
<keyword evidence="4 12" id="KW-0812">Transmembrane</keyword>
<evidence type="ECO:0000256" key="8">
    <source>
        <dbReference type="ARBA" id="ARBA00023136"/>
    </source>
</evidence>
<feature type="transmembrane region" description="Helical" evidence="12">
    <location>
        <begin position="102"/>
        <end position="130"/>
    </location>
</feature>
<evidence type="ECO:0000256" key="9">
    <source>
        <dbReference type="ARBA" id="ARBA00023303"/>
    </source>
</evidence>
<comment type="activity regulation">
    <text evidence="12">Na(+) is not transported, but it plays an essential structural role and its presence is essential for fluoride channel function.</text>
</comment>
<evidence type="ECO:0000256" key="4">
    <source>
        <dbReference type="ARBA" id="ARBA00022692"/>
    </source>
</evidence>
<dbReference type="HAMAP" id="MF_00454">
    <property type="entry name" value="FluC"/>
    <property type="match status" value="1"/>
</dbReference>
<organism evidence="13 14">
    <name type="scientific">Plesiomonas shigelloides</name>
    <name type="common">Aeromonas shigelloides</name>
    <dbReference type="NCBI Taxonomy" id="703"/>
    <lineage>
        <taxon>Bacteria</taxon>
        <taxon>Pseudomonadati</taxon>
        <taxon>Pseudomonadota</taxon>
        <taxon>Gammaproteobacteria</taxon>
        <taxon>Enterobacterales</taxon>
        <taxon>Enterobacteriaceae</taxon>
        <taxon>Plesiomonas</taxon>
    </lineage>
</organism>
<dbReference type="RefSeq" id="WP_010862842.1">
    <property type="nucleotide sequence ID" value="NZ_CP027852.1"/>
</dbReference>
<evidence type="ECO:0000256" key="1">
    <source>
        <dbReference type="ARBA" id="ARBA00004651"/>
    </source>
</evidence>
<dbReference type="GO" id="GO:0046872">
    <property type="term" value="F:metal ion binding"/>
    <property type="evidence" value="ECO:0007669"/>
    <property type="project" value="UniProtKB-KW"/>
</dbReference>
<proteinExistence type="inferred from homology"/>
<dbReference type="Proteomes" id="UP000664658">
    <property type="component" value="Unassembled WGS sequence"/>
</dbReference>
<protein>
    <recommendedName>
        <fullName evidence="12">Fluoride-specific ion channel FluC</fullName>
    </recommendedName>
</protein>
<dbReference type="KEGG" id="pshi:SAMEA2665130_0157"/>
<evidence type="ECO:0000256" key="6">
    <source>
        <dbReference type="ARBA" id="ARBA00023053"/>
    </source>
</evidence>
<comment type="similarity">
    <text evidence="10 12">Belongs to the fluoride channel Fluc/FEX (TC 1.A.43) family.</text>
</comment>
<evidence type="ECO:0000256" key="10">
    <source>
        <dbReference type="ARBA" id="ARBA00035120"/>
    </source>
</evidence>
<keyword evidence="3" id="KW-0997">Cell inner membrane</keyword>
<reference evidence="13" key="1">
    <citation type="submission" date="2021-03" db="EMBL/GenBank/DDBJ databases">
        <title>Plesiomonas shigelloides zfcc0051, isolated from zebrafish feces.</title>
        <authorList>
            <person name="Vanderhoek Z."/>
            <person name="Gaulke C."/>
        </authorList>
    </citation>
    <scope>NUCLEOTIDE SEQUENCE</scope>
    <source>
        <strain evidence="13">Zfcc0051</strain>
    </source>
</reference>
<dbReference type="GO" id="GO:0005886">
    <property type="term" value="C:plasma membrane"/>
    <property type="evidence" value="ECO:0007669"/>
    <property type="project" value="UniProtKB-SubCell"/>
</dbReference>
<comment type="catalytic activity">
    <reaction evidence="11">
        <text>fluoride(in) = fluoride(out)</text>
        <dbReference type="Rhea" id="RHEA:76159"/>
        <dbReference type="ChEBI" id="CHEBI:17051"/>
    </reaction>
    <physiologicalReaction direction="left-to-right" evidence="11">
        <dbReference type="Rhea" id="RHEA:76160"/>
    </physiologicalReaction>
</comment>
<sequence length="132" mass="14067">MSETSLLSSLLAVSGGAAFGASLRWWVSSKLNTLLPHLPPGTLLVNLLGGFLIGIAVEVFLRMPHLSPHLRLFIITGFLGGLTTFSSFSAEMITSLQKGHTLWVLGGITLHLGGSLLMTVAGMSLTRLLWPQ</sequence>
<evidence type="ECO:0000256" key="2">
    <source>
        <dbReference type="ARBA" id="ARBA00022475"/>
    </source>
</evidence>
<comment type="caution">
    <text evidence="13">The sequence shown here is derived from an EMBL/GenBank/DDBJ whole genome shotgun (WGS) entry which is preliminary data.</text>
</comment>
<gene>
    <name evidence="12 13" type="primary">crcB</name>
    <name evidence="12" type="synonym">fluC</name>
    <name evidence="13" type="ORF">J2R62_03650</name>
</gene>
<keyword evidence="7 12" id="KW-0406">Ion transport</keyword>
<evidence type="ECO:0000313" key="13">
    <source>
        <dbReference type="EMBL" id="MBO1107323.1"/>
    </source>
</evidence>
<evidence type="ECO:0000256" key="3">
    <source>
        <dbReference type="ARBA" id="ARBA00022519"/>
    </source>
</evidence>
<keyword evidence="12" id="KW-0813">Transport</keyword>
<name>A0A1A9AU85_PLESH</name>
<dbReference type="EMBL" id="JAFNAA010000003">
    <property type="protein sequence ID" value="MBO1107323.1"/>
    <property type="molecule type" value="Genomic_DNA"/>
</dbReference>
<comment type="function">
    <text evidence="12">Fluoride-specific ion channel. Important for reducing fluoride concentration in the cell, thus reducing its toxicity.</text>
</comment>
<keyword evidence="2 12" id="KW-1003">Cell membrane</keyword>
<keyword evidence="5 12" id="KW-1133">Transmembrane helix</keyword>
<feature type="binding site" evidence="12">
    <location>
        <position position="80"/>
    </location>
    <ligand>
        <name>Na(+)</name>
        <dbReference type="ChEBI" id="CHEBI:29101"/>
        <note>structural</note>
    </ligand>
</feature>
<keyword evidence="9 12" id="KW-0407">Ion channel</keyword>
<dbReference type="PANTHER" id="PTHR28259:SF1">
    <property type="entry name" value="FLUORIDE EXPORT PROTEIN 1-RELATED"/>
    <property type="match status" value="1"/>
</dbReference>
<dbReference type="GO" id="GO:0140114">
    <property type="term" value="P:cellular detoxification of fluoride"/>
    <property type="evidence" value="ECO:0007669"/>
    <property type="project" value="UniProtKB-UniRule"/>
</dbReference>
<evidence type="ECO:0000313" key="14">
    <source>
        <dbReference type="Proteomes" id="UP000664658"/>
    </source>
</evidence>
<dbReference type="GO" id="GO:0062054">
    <property type="term" value="F:fluoride channel activity"/>
    <property type="evidence" value="ECO:0007669"/>
    <property type="project" value="UniProtKB-UniRule"/>
</dbReference>
<keyword evidence="6 12" id="KW-0915">Sodium</keyword>
<dbReference type="AlphaFoldDB" id="A0A1A9AU85"/>
<evidence type="ECO:0000256" key="11">
    <source>
        <dbReference type="ARBA" id="ARBA00035585"/>
    </source>
</evidence>
<dbReference type="Pfam" id="PF02537">
    <property type="entry name" value="CRCB"/>
    <property type="match status" value="1"/>
</dbReference>
<dbReference type="PANTHER" id="PTHR28259">
    <property type="entry name" value="FLUORIDE EXPORT PROTEIN 1-RELATED"/>
    <property type="match status" value="1"/>
</dbReference>
<keyword evidence="12" id="KW-0479">Metal-binding</keyword>
<feature type="transmembrane region" description="Helical" evidence="12">
    <location>
        <begin position="44"/>
        <end position="63"/>
    </location>
</feature>
<feature type="binding site" evidence="12">
    <location>
        <position position="83"/>
    </location>
    <ligand>
        <name>Na(+)</name>
        <dbReference type="ChEBI" id="CHEBI:29101"/>
        <note>structural</note>
    </ligand>
</feature>
<accession>A0A1A9AU85</accession>
<feature type="transmembrane region" description="Helical" evidence="12">
    <location>
        <begin position="70"/>
        <end position="90"/>
    </location>
</feature>
<dbReference type="InterPro" id="IPR003691">
    <property type="entry name" value="FluC"/>
</dbReference>
<evidence type="ECO:0000256" key="12">
    <source>
        <dbReference type="HAMAP-Rule" id="MF_00454"/>
    </source>
</evidence>
<evidence type="ECO:0000256" key="5">
    <source>
        <dbReference type="ARBA" id="ARBA00022989"/>
    </source>
</evidence>
<evidence type="ECO:0000256" key="7">
    <source>
        <dbReference type="ARBA" id="ARBA00023065"/>
    </source>
</evidence>
<keyword evidence="8 12" id="KW-0472">Membrane</keyword>